<name>A0AA37GV87_9PEZI</name>
<dbReference type="EMBL" id="BPPX01000023">
    <property type="protein sequence ID" value="GJC86723.1"/>
    <property type="molecule type" value="Genomic_DNA"/>
</dbReference>
<protein>
    <submittedName>
        <fullName evidence="1">Uncharacterized protein</fullName>
    </submittedName>
</protein>
<gene>
    <name evidence="1" type="ORF">ColLi_09561</name>
</gene>
<reference evidence="1 2" key="1">
    <citation type="submission" date="2021-07" db="EMBL/GenBank/DDBJ databases">
        <title>Genome data of Colletotrichum spaethianum.</title>
        <authorList>
            <person name="Utami Y.D."/>
            <person name="Hiruma K."/>
        </authorList>
    </citation>
    <scope>NUCLEOTIDE SEQUENCE [LARGE SCALE GENOMIC DNA]</scope>
    <source>
        <strain evidence="1 2">MAFF 242679</strain>
    </source>
</reference>
<proteinExistence type="predicted"/>
<dbReference type="Proteomes" id="UP001055172">
    <property type="component" value="Unassembled WGS sequence"/>
</dbReference>
<dbReference type="AlphaFoldDB" id="A0AA37GV87"/>
<sequence>MAARLVPTAERPLLGDTRLKMLEALEEDSLFEMSFFLRSEMMRCLEKDTNLPLHRTRQALAQDNANGSPMVKLLHAIPRKLTSSLVMGTLAYDYHPLQHNEKYPDDGAGAYAVAPYIEGRDGKFLNNKETQSLIDDLEFYIDAYHANARHQNNDQLMDVRDRRLQNFSNAVDKVSKDNWTPRDGVKLRWIQGKSTCNAIVAFREALVNRVKASPDATGDVYHEQAPIYVGCSDRMDGRLPHHSPKSTLSDTGMGLGLLLSILKYREISVDVVAIPVVWAWEDEMLPLSEVLVTLLAQSLADQGGLNVVEPGTQKDVRAAASAQTARRHEELEQYDAICDANEQLAQWQAYYSRM</sequence>
<keyword evidence="2" id="KW-1185">Reference proteome</keyword>
<organism evidence="1 2">
    <name type="scientific">Colletotrichum liriopes</name>
    <dbReference type="NCBI Taxonomy" id="708192"/>
    <lineage>
        <taxon>Eukaryota</taxon>
        <taxon>Fungi</taxon>
        <taxon>Dikarya</taxon>
        <taxon>Ascomycota</taxon>
        <taxon>Pezizomycotina</taxon>
        <taxon>Sordariomycetes</taxon>
        <taxon>Hypocreomycetidae</taxon>
        <taxon>Glomerellales</taxon>
        <taxon>Glomerellaceae</taxon>
        <taxon>Colletotrichum</taxon>
        <taxon>Colletotrichum spaethianum species complex</taxon>
    </lineage>
</organism>
<comment type="caution">
    <text evidence="1">The sequence shown here is derived from an EMBL/GenBank/DDBJ whole genome shotgun (WGS) entry which is preliminary data.</text>
</comment>
<evidence type="ECO:0000313" key="1">
    <source>
        <dbReference type="EMBL" id="GJC86723.1"/>
    </source>
</evidence>
<evidence type="ECO:0000313" key="2">
    <source>
        <dbReference type="Proteomes" id="UP001055172"/>
    </source>
</evidence>
<accession>A0AA37GV87</accession>